<dbReference type="Pfam" id="PF24809">
    <property type="entry name" value="DUF7708"/>
    <property type="match status" value="1"/>
</dbReference>
<evidence type="ECO:0000259" key="3">
    <source>
        <dbReference type="Pfam" id="PF24809"/>
    </source>
</evidence>
<evidence type="ECO:0000313" key="5">
    <source>
        <dbReference type="Proteomes" id="UP001187682"/>
    </source>
</evidence>
<dbReference type="Proteomes" id="UP001187682">
    <property type="component" value="Unassembled WGS sequence"/>
</dbReference>
<keyword evidence="1" id="KW-0175">Coiled coil</keyword>
<gene>
    <name evidence="4" type="ORF">DNG_01740</name>
</gene>
<feature type="compositionally biased region" description="Basic and acidic residues" evidence="2">
    <location>
        <begin position="324"/>
        <end position="342"/>
    </location>
</feature>
<feature type="domain" description="DUF7708" evidence="3">
    <location>
        <begin position="124"/>
        <end position="242"/>
    </location>
</feature>
<keyword evidence="5" id="KW-1185">Reference proteome</keyword>
<name>A0AAE8MS91_9PEZI</name>
<evidence type="ECO:0000256" key="2">
    <source>
        <dbReference type="SAM" id="MobiDB-lite"/>
    </source>
</evidence>
<sequence length="617" mass="69327">MSPFLANRSLCLASGQVGLSLSARLADTERKALWKEVDAEKEQLFELMQQVQVNLRLQSGQVDAADNFNLRECNWREVLGEVQRTAQRWKNRPSKQGKTMVFIDKMGRNSSALESWLGLLPMGDYGSSICGVFKLAVGAAGHYGKIEESIFEALYEIPRIMESAGRYVTLYRQMRDQFLEQRTSELFRSILKMLRQVMQFFADSKSQRVLGSLLKQGQYKDDLLKSLEEIKNRAQAVNEEAVQCQGRMLLKVYSNTESLSLCFQRFMQSLEASPRFGGGGPERHDLLEATSRREVSGFDWVNADHTAPSEDDEGGESLGRASRKRLEAPDRRASSVAHRAEVEHRRSRERLLQLLRYDPESLSRDVSSSLGLGYQLSDKARSRAATMIRHDKFRGFMEEVRSSRCLLVNGRDDLAAADGISPLSMVVAELVRMSETPGALPASAFVVKYFCAAHPASPFVDPESADLASAVSMMASLVGQLLSQMADRGIVADLSFLTDAKWGKVERHRPKILCTVFRRLVAQMPPGSVILCLIDEISLYETQMLRHQTDLVMEKLVKLAMGNRDGQEQRQVFKLLVTCQDRALGVARYFGRDTTLDLQEDVEADDSADWTISTMAF</sequence>
<proteinExistence type="predicted"/>
<feature type="coiled-coil region" evidence="1">
    <location>
        <begin position="220"/>
        <end position="247"/>
    </location>
</feature>
<organism evidence="4 5">
    <name type="scientific">Cephalotrichum gorgonifer</name>
    <dbReference type="NCBI Taxonomy" id="2041049"/>
    <lineage>
        <taxon>Eukaryota</taxon>
        <taxon>Fungi</taxon>
        <taxon>Dikarya</taxon>
        <taxon>Ascomycota</taxon>
        <taxon>Pezizomycotina</taxon>
        <taxon>Sordariomycetes</taxon>
        <taxon>Hypocreomycetidae</taxon>
        <taxon>Microascales</taxon>
        <taxon>Microascaceae</taxon>
        <taxon>Cephalotrichum</taxon>
    </lineage>
</organism>
<dbReference type="AlphaFoldDB" id="A0AAE8MS91"/>
<reference evidence="4" key="1">
    <citation type="submission" date="2018-03" db="EMBL/GenBank/DDBJ databases">
        <authorList>
            <person name="Guldener U."/>
        </authorList>
    </citation>
    <scope>NUCLEOTIDE SEQUENCE</scope>
</reference>
<protein>
    <recommendedName>
        <fullName evidence="3">DUF7708 domain-containing protein</fullName>
    </recommendedName>
</protein>
<dbReference type="InterPro" id="IPR056125">
    <property type="entry name" value="DUF7708"/>
</dbReference>
<dbReference type="PANTHER" id="PTHR40619:SF3">
    <property type="entry name" value="FUNGAL STAND N-TERMINAL GOODBYE DOMAIN-CONTAINING PROTEIN"/>
    <property type="match status" value="1"/>
</dbReference>
<accession>A0AAE8MS91</accession>
<evidence type="ECO:0000313" key="4">
    <source>
        <dbReference type="EMBL" id="SPN98696.1"/>
    </source>
</evidence>
<comment type="caution">
    <text evidence="4">The sequence shown here is derived from an EMBL/GenBank/DDBJ whole genome shotgun (WGS) entry which is preliminary data.</text>
</comment>
<dbReference type="PANTHER" id="PTHR40619">
    <property type="entry name" value="FUNGAL STAND N-TERMINAL GOODBYE DOMAIN-CONTAINING PROTEIN"/>
    <property type="match status" value="1"/>
</dbReference>
<evidence type="ECO:0000256" key="1">
    <source>
        <dbReference type="SAM" id="Coils"/>
    </source>
</evidence>
<feature type="region of interest" description="Disordered" evidence="2">
    <location>
        <begin position="298"/>
        <end position="342"/>
    </location>
</feature>
<dbReference type="EMBL" id="ONZQ02000002">
    <property type="protein sequence ID" value="SPN98696.1"/>
    <property type="molecule type" value="Genomic_DNA"/>
</dbReference>